<dbReference type="PANTHER" id="PTHR23339">
    <property type="entry name" value="TYROSINE SPECIFIC PROTEIN PHOSPHATASE AND DUAL SPECIFICITY PROTEIN PHOSPHATASE"/>
    <property type="match status" value="1"/>
</dbReference>
<dbReference type="SUPFAM" id="SSF52799">
    <property type="entry name" value="(Phosphotyrosine protein) phosphatases II"/>
    <property type="match status" value="1"/>
</dbReference>
<evidence type="ECO:0000313" key="4">
    <source>
        <dbReference type="Proteomes" id="UP000247409"/>
    </source>
</evidence>
<dbReference type="InterPro" id="IPR000387">
    <property type="entry name" value="Tyr_Pase_dom"/>
</dbReference>
<reference evidence="3 4" key="1">
    <citation type="journal article" date="2018" name="Mol. Biol. Evol.">
        <title>Analysis of the draft genome of the red seaweed Gracilariopsis chorda provides insights into genome size evolution in Rhodophyta.</title>
        <authorList>
            <person name="Lee J."/>
            <person name="Yang E.C."/>
            <person name="Graf L."/>
            <person name="Yang J.H."/>
            <person name="Qiu H."/>
            <person name="Zel Zion U."/>
            <person name="Chan C.X."/>
            <person name="Stephens T.G."/>
            <person name="Weber A.P.M."/>
            <person name="Boo G.H."/>
            <person name="Boo S.M."/>
            <person name="Kim K.M."/>
            <person name="Shin Y."/>
            <person name="Jung M."/>
            <person name="Lee S.J."/>
            <person name="Yim H.S."/>
            <person name="Lee J.H."/>
            <person name="Bhattacharya D."/>
            <person name="Yoon H.S."/>
        </authorList>
    </citation>
    <scope>NUCLEOTIDE SEQUENCE [LARGE SCALE GENOMIC DNA]</scope>
    <source>
        <strain evidence="3 4">SKKU-2015</strain>
        <tissue evidence="3">Whole body</tissue>
    </source>
</reference>
<accession>A0A2V3J497</accession>
<dbReference type="STRING" id="448386.A0A2V3J497"/>
<dbReference type="InterPro" id="IPR029021">
    <property type="entry name" value="Prot-tyrosine_phosphatase-like"/>
</dbReference>
<dbReference type="InterPro" id="IPR050561">
    <property type="entry name" value="PTP"/>
</dbReference>
<dbReference type="Gene3D" id="3.90.190.10">
    <property type="entry name" value="Protein tyrosine phosphatase superfamily"/>
    <property type="match status" value="1"/>
</dbReference>
<name>A0A2V3J497_9FLOR</name>
<dbReference type="Pfam" id="PF22741">
    <property type="entry name" value="PTP-NADK"/>
    <property type="match status" value="1"/>
</dbReference>
<dbReference type="GO" id="GO:0016301">
    <property type="term" value="F:kinase activity"/>
    <property type="evidence" value="ECO:0007669"/>
    <property type="project" value="UniProtKB-KW"/>
</dbReference>
<feature type="compositionally biased region" description="Pro residues" evidence="1">
    <location>
        <begin position="40"/>
        <end position="50"/>
    </location>
</feature>
<dbReference type="OrthoDB" id="3729at2759"/>
<keyword evidence="3" id="KW-0418">Kinase</keyword>
<dbReference type="PROSITE" id="PS50056">
    <property type="entry name" value="TYR_PHOSPHATASE_2"/>
    <property type="match status" value="1"/>
</dbReference>
<feature type="domain" description="Tyrosine specific protein phosphatases" evidence="2">
    <location>
        <begin position="384"/>
        <end position="434"/>
    </location>
</feature>
<evidence type="ECO:0000256" key="1">
    <source>
        <dbReference type="SAM" id="MobiDB-lite"/>
    </source>
</evidence>
<protein>
    <submittedName>
        <fullName evidence="3">Putative NAD kinase 2, chloroplastic</fullName>
    </submittedName>
</protein>
<evidence type="ECO:0000313" key="3">
    <source>
        <dbReference type="EMBL" id="PXF48817.1"/>
    </source>
</evidence>
<keyword evidence="3" id="KW-0808">Transferase</keyword>
<gene>
    <name evidence="3" type="ORF">BWQ96_01373</name>
</gene>
<organism evidence="3 4">
    <name type="scientific">Gracilariopsis chorda</name>
    <dbReference type="NCBI Taxonomy" id="448386"/>
    <lineage>
        <taxon>Eukaryota</taxon>
        <taxon>Rhodophyta</taxon>
        <taxon>Florideophyceae</taxon>
        <taxon>Rhodymeniophycidae</taxon>
        <taxon>Gracilariales</taxon>
        <taxon>Gracilariaceae</taxon>
        <taxon>Gracilariopsis</taxon>
    </lineage>
</organism>
<feature type="region of interest" description="Disordered" evidence="1">
    <location>
        <begin position="16"/>
        <end position="51"/>
    </location>
</feature>
<dbReference type="EMBL" id="NBIV01000011">
    <property type="protein sequence ID" value="PXF48817.1"/>
    <property type="molecule type" value="Genomic_DNA"/>
</dbReference>
<dbReference type="InterPro" id="IPR055214">
    <property type="entry name" value="PTP-NADK"/>
</dbReference>
<comment type="caution">
    <text evidence="3">The sequence shown here is derived from an EMBL/GenBank/DDBJ whole genome shotgun (WGS) entry which is preliminary data.</text>
</comment>
<evidence type="ECO:0000259" key="2">
    <source>
        <dbReference type="PROSITE" id="PS50056"/>
    </source>
</evidence>
<dbReference type="AlphaFoldDB" id="A0A2V3J497"/>
<proteinExistence type="predicted"/>
<dbReference type="Proteomes" id="UP000247409">
    <property type="component" value="Unassembled WGS sequence"/>
</dbReference>
<sequence>MHLAFTAPLPLSPSLRRPRCSPTCSHHHPSRLTEQLHPAPSTPRSPPPALNPINAVGFTPFNSSKTVGAHFLHHQTPHPNRDSDHYHIVHLRRLNLSLLLDDLLSHVRHWYAKDLHKAPLQNLYARLTHLRHTLRTRASDDSALRASIRHLLWLLRQALESYNPPFYLRASLERARSASLDIPRRRDDASEAALLREQIALGTELSALRALEDDVERLLQRNFPQQAHFLLRDTRRACALLGTDDYRVRGKRRLVHALAGLRSTICEREGSQIACERLADMERKLIGSFENDLKLKRPVGHAMLLRPGLHDIPNFDVVEERFLRGGQPSTSGLEWLVNYGVSTVVDLRGSDRMNQWCLPGDQLGLYMCHIPVEDFSTPSFDQVQQFCSVVRETMDESGVVFTHCKAGIGRTGTLVACWRIANGEDVEVALGKERLYCDGGGGLKQETFVRDYARWTGKS</sequence>
<keyword evidence="4" id="KW-1185">Reference proteome</keyword>